<protein>
    <recommendedName>
        <fullName evidence="5">Carbohydrate kinase PfkB domain-containing protein</fullName>
    </recommendedName>
</protein>
<evidence type="ECO:0000256" key="4">
    <source>
        <dbReference type="ARBA" id="ARBA00022777"/>
    </source>
</evidence>
<dbReference type="SUPFAM" id="SSF53613">
    <property type="entry name" value="Ribokinase-like"/>
    <property type="match status" value="1"/>
</dbReference>
<dbReference type="Gene3D" id="3.40.1190.20">
    <property type="match status" value="1"/>
</dbReference>
<dbReference type="PANTHER" id="PTHR42909">
    <property type="entry name" value="ZGC:136858"/>
    <property type="match status" value="1"/>
</dbReference>
<reference evidence="6 7" key="1">
    <citation type="journal article" date="2015" name="Sci. Rep.">
        <title>The power of single molecule real-time sequencing technology in the de novo assembly of a eukaryotic genome.</title>
        <authorList>
            <person name="Sakai H."/>
            <person name="Naito K."/>
            <person name="Ogiso-Tanaka E."/>
            <person name="Takahashi Y."/>
            <person name="Iseki K."/>
            <person name="Muto C."/>
            <person name="Satou K."/>
            <person name="Teruya K."/>
            <person name="Shiroma A."/>
            <person name="Shimoji M."/>
            <person name="Hirano T."/>
            <person name="Itoh T."/>
            <person name="Kaga A."/>
            <person name="Tomooka N."/>
        </authorList>
    </citation>
    <scope>NUCLEOTIDE SEQUENCE [LARGE SCALE GENOMIC DNA]</scope>
    <source>
        <strain evidence="7">cv. Shumari</strain>
    </source>
</reference>
<comment type="similarity">
    <text evidence="1">Belongs to the carbohydrate kinase PfkB family.</text>
</comment>
<keyword evidence="3" id="KW-0479">Metal-binding</keyword>
<dbReference type="GO" id="GO:0046872">
    <property type="term" value="F:metal ion binding"/>
    <property type="evidence" value="ECO:0007669"/>
    <property type="project" value="UniProtKB-KW"/>
</dbReference>
<evidence type="ECO:0000256" key="2">
    <source>
        <dbReference type="ARBA" id="ARBA00022679"/>
    </source>
</evidence>
<dbReference type="InterPro" id="IPR011611">
    <property type="entry name" value="PfkB_dom"/>
</dbReference>
<dbReference type="GO" id="GO:0016301">
    <property type="term" value="F:kinase activity"/>
    <property type="evidence" value="ECO:0007669"/>
    <property type="project" value="UniProtKB-KW"/>
</dbReference>
<evidence type="ECO:0000313" key="6">
    <source>
        <dbReference type="EMBL" id="BAT96131.1"/>
    </source>
</evidence>
<dbReference type="CDD" id="cd01941">
    <property type="entry name" value="YeiC_kinase_like"/>
    <property type="match status" value="1"/>
</dbReference>
<keyword evidence="7" id="KW-1185">Reference proteome</keyword>
<gene>
    <name evidence="6" type="primary">Vigan.08G301700</name>
    <name evidence="6" type="ORF">VIGAN_08301700</name>
</gene>
<evidence type="ECO:0000259" key="5">
    <source>
        <dbReference type="Pfam" id="PF00294"/>
    </source>
</evidence>
<organism evidence="6 7">
    <name type="scientific">Vigna angularis var. angularis</name>
    <dbReference type="NCBI Taxonomy" id="157739"/>
    <lineage>
        <taxon>Eukaryota</taxon>
        <taxon>Viridiplantae</taxon>
        <taxon>Streptophyta</taxon>
        <taxon>Embryophyta</taxon>
        <taxon>Tracheophyta</taxon>
        <taxon>Spermatophyta</taxon>
        <taxon>Magnoliopsida</taxon>
        <taxon>eudicotyledons</taxon>
        <taxon>Gunneridae</taxon>
        <taxon>Pentapetalae</taxon>
        <taxon>rosids</taxon>
        <taxon>fabids</taxon>
        <taxon>Fabales</taxon>
        <taxon>Fabaceae</taxon>
        <taxon>Papilionoideae</taxon>
        <taxon>50 kb inversion clade</taxon>
        <taxon>NPAAA clade</taxon>
        <taxon>indigoferoid/millettioid clade</taxon>
        <taxon>Phaseoleae</taxon>
        <taxon>Vigna</taxon>
    </lineage>
</organism>
<dbReference type="PANTHER" id="PTHR42909:SF1">
    <property type="entry name" value="CARBOHYDRATE KINASE PFKB DOMAIN-CONTAINING PROTEIN"/>
    <property type="match status" value="1"/>
</dbReference>
<name>A0A0S3STH0_PHAAN</name>
<dbReference type="OrthoDB" id="198885at2759"/>
<sequence>MAESTVPKGAKRSVTSEVALRGKKLEHGDGEVVIIGGMVLDIHATPSVRANSGTTVPGKVYYVRGGVGRNVAECMSKLGAKPFMISAIGFDMAGNLLLNQWKSAGLSAEGILKDKDIETPVVCNLFDINGEVAAGVASVEALEKYLTPDWILHFRNALPSAPVLMVDANLSLPALEAACKMAADMECPVWFEPVSVTKSRRISFIAEYVTFVSPNEDELIAMANALSGCDKFQPLKESQKKNISVMSLFQLLKPAIWVLLENGIEVVLVTVGSKGVFLCHKGGPRHSKKPTEKINRSGFGGQLFNAFMQKCPPSRYSGFSELNKSSHFFAVHFPSLAASVVRLTGAGDCLVGGILTSICAGLDIMQSVSVGIAVAKAAVEAEANVPNAFNLSAIADDAKSVYSGAKVLFHQSML</sequence>
<dbReference type="Proteomes" id="UP000291084">
    <property type="component" value="Chromosome 8"/>
</dbReference>
<evidence type="ECO:0000256" key="1">
    <source>
        <dbReference type="ARBA" id="ARBA00010688"/>
    </source>
</evidence>
<dbReference type="PRINTS" id="PR00990">
    <property type="entry name" value="RIBOKINASE"/>
</dbReference>
<dbReference type="GO" id="GO:0005737">
    <property type="term" value="C:cytoplasm"/>
    <property type="evidence" value="ECO:0007669"/>
    <property type="project" value="TreeGrafter"/>
</dbReference>
<dbReference type="EMBL" id="AP015041">
    <property type="protein sequence ID" value="BAT96131.1"/>
    <property type="molecule type" value="Genomic_DNA"/>
</dbReference>
<feature type="domain" description="Carbohydrate kinase PfkB" evidence="5">
    <location>
        <begin position="31"/>
        <end position="292"/>
    </location>
</feature>
<dbReference type="AlphaFoldDB" id="A0A0S3STH0"/>
<keyword evidence="4" id="KW-0418">Kinase</keyword>
<dbReference type="InterPro" id="IPR002173">
    <property type="entry name" value="Carboh/pur_kinase_PfkB_CS"/>
</dbReference>
<dbReference type="Pfam" id="PF00294">
    <property type="entry name" value="PfkB"/>
    <property type="match status" value="1"/>
</dbReference>
<dbReference type="InterPro" id="IPR029056">
    <property type="entry name" value="Ribokinase-like"/>
</dbReference>
<evidence type="ECO:0000256" key="3">
    <source>
        <dbReference type="ARBA" id="ARBA00022723"/>
    </source>
</evidence>
<dbReference type="GO" id="GO:0004730">
    <property type="term" value="F:pseudouridylate synthase activity"/>
    <property type="evidence" value="ECO:0007669"/>
    <property type="project" value="TreeGrafter"/>
</dbReference>
<evidence type="ECO:0000313" key="7">
    <source>
        <dbReference type="Proteomes" id="UP000291084"/>
    </source>
</evidence>
<dbReference type="InterPro" id="IPR002139">
    <property type="entry name" value="Ribo/fructo_kinase"/>
</dbReference>
<dbReference type="GO" id="GO:0016798">
    <property type="term" value="F:hydrolase activity, acting on glycosyl bonds"/>
    <property type="evidence" value="ECO:0007669"/>
    <property type="project" value="TreeGrafter"/>
</dbReference>
<accession>A0A0S3STH0</accession>
<dbReference type="PROSITE" id="PS00583">
    <property type="entry name" value="PFKB_KINASES_1"/>
    <property type="match status" value="1"/>
</dbReference>
<proteinExistence type="inferred from homology"/>
<keyword evidence="2" id="KW-0808">Transferase</keyword>